<reference evidence="2 3" key="1">
    <citation type="submission" date="2024-03" db="EMBL/GenBank/DDBJ databases">
        <title>Novel species of the genus Variovorax.</title>
        <authorList>
            <person name="Liu Q."/>
            <person name="Xin Y.-H."/>
        </authorList>
    </citation>
    <scope>NUCLEOTIDE SEQUENCE [LARGE SCALE GENOMIC DNA]</scope>
    <source>
        <strain evidence="2 3">KACC 18900</strain>
    </source>
</reference>
<sequence length="386" mass="37385">MSRSPHPALTGLVRHGGSAARWAAADVALRERLLAAGGTPAALDGEPAWAALLQSPLGAAGAAIEDRVAALARDDGDAADPAPGPRPRVLQAAAAATARAVRGGAVRAAVTPVGAATAAAALPQRPARAAARGASVPALAGTRRPGANEAAAVWQQRASAAGLAAAYDSPLAAAGTAALPAAALSAAAWSAAAVPGRTPGWTDLVTASASATAAAQRQAAPRASGLRRIGDVLDRIGGAAASQPVGGGPGGAVAAAVAAGTVPLGAPEPITPRNPLAEASARPPASNPLAAAATSVSLPARRGGLRGLAESVRAAATTAALPPDDSPAAAPARLASTVVALMPRAADDAPAPTQAPPSDEDLAEQIARILRRAAQRDGIDLDDVEP</sequence>
<comment type="caution">
    <text evidence="2">The sequence shown here is derived from an EMBL/GenBank/DDBJ whole genome shotgun (WGS) entry which is preliminary data.</text>
</comment>
<protein>
    <recommendedName>
        <fullName evidence="4">Flagellar hook-length control protein FliK</fullName>
    </recommendedName>
</protein>
<evidence type="ECO:0000313" key="2">
    <source>
        <dbReference type="EMBL" id="MEJ8849522.1"/>
    </source>
</evidence>
<keyword evidence="3" id="KW-1185">Reference proteome</keyword>
<organism evidence="2 3">
    <name type="scientific">Variovorax rhizosphaerae</name>
    <dbReference type="NCBI Taxonomy" id="1836200"/>
    <lineage>
        <taxon>Bacteria</taxon>
        <taxon>Pseudomonadati</taxon>
        <taxon>Pseudomonadota</taxon>
        <taxon>Betaproteobacteria</taxon>
        <taxon>Burkholderiales</taxon>
        <taxon>Comamonadaceae</taxon>
        <taxon>Variovorax</taxon>
    </lineage>
</organism>
<accession>A0ABU8WPP1</accession>
<name>A0ABU8WPP1_9BURK</name>
<dbReference type="RefSeq" id="WP_340344656.1">
    <property type="nucleotide sequence ID" value="NZ_JBBKZT010000011.1"/>
</dbReference>
<evidence type="ECO:0000256" key="1">
    <source>
        <dbReference type="SAM" id="MobiDB-lite"/>
    </source>
</evidence>
<proteinExistence type="predicted"/>
<feature type="region of interest" description="Disordered" evidence="1">
    <location>
        <begin position="266"/>
        <end position="293"/>
    </location>
</feature>
<evidence type="ECO:0000313" key="3">
    <source>
        <dbReference type="Proteomes" id="UP001385892"/>
    </source>
</evidence>
<evidence type="ECO:0008006" key="4">
    <source>
        <dbReference type="Google" id="ProtNLM"/>
    </source>
</evidence>
<gene>
    <name evidence="2" type="ORF">WKW82_22930</name>
</gene>
<dbReference type="EMBL" id="JBBKZT010000011">
    <property type="protein sequence ID" value="MEJ8849522.1"/>
    <property type="molecule type" value="Genomic_DNA"/>
</dbReference>
<dbReference type="Proteomes" id="UP001385892">
    <property type="component" value="Unassembled WGS sequence"/>
</dbReference>